<gene>
    <name evidence="2" type="ORF">PEX2_071630</name>
</gene>
<protein>
    <submittedName>
        <fullName evidence="2">Uncharacterized protein</fullName>
    </submittedName>
</protein>
<dbReference type="EMBL" id="JQFZ01000216">
    <property type="protein sequence ID" value="KGO54680.1"/>
    <property type="molecule type" value="Genomic_DNA"/>
</dbReference>
<keyword evidence="1" id="KW-1133">Transmembrane helix</keyword>
<dbReference type="VEuPathDB" id="FungiDB:PEXP_097490"/>
<proteinExistence type="predicted"/>
<sequence>MAPSGTQEYIPLEALNANANDDEAEVKQPHRKQSNIWHRIDITSVLTVFLGFPLLFLAVILLALFWHESINAIDGAEPGIYWVRIVNAGWAAQLVTVCTASIRTVVTFQAGLATAMVAAIVLETTGAPLLQGPFYSTLRAVKAAPSSLWTATNFQPHLSYLIYALVLTEVLVTAASQFLSTIFLSDFGNGTFSQHKNSTNVSILHTTKNADIAWSTPPAASWTFAELSGSFEDRSGFHDTGHTFRAFLPFEEEAQRTKLRQLRGPVPVMDHRVVCASLPLTNLSLDSTVQYYVHLSGQIPTENLTYPFLIDSYSHPYINFTCKLPIPMDMYDNNTVGETSLCAPISRANWTVLNEDPLIQPYGLPQIKSLFMLLDVVSTSAMVGTLSHIRALQTIRTDGPWTILSNGSAHIEALRISACLTNIATQTLTVGMSSTSDNLEPRTAWNHHTESFNTEPSRLQLGVSSPANTSSIIHRGILTLEPRSQWESFHIPAGTPGLSTLELGEDPSSFFAAILNFPNFLITNLSYTFDSGVTLSRKIPTISFGNAHPTLVDLFQDTLITTASPALALQALLTRICQMAYYEQLVKLTSPIPAVTAFSLTATIPVRWTGFILGMVLILVHSVIAVVVVVLFMRSTEISIIGSYWQTVAQVVSKDTVPILEEADRMDDKAVKEWAKQKKVVESLDDRWVVREGADGRVTLGLVENEE</sequence>
<keyword evidence="1" id="KW-0472">Membrane</keyword>
<name>A0A0A2JR42_PENEN</name>
<evidence type="ECO:0000313" key="3">
    <source>
        <dbReference type="Proteomes" id="UP000030143"/>
    </source>
</evidence>
<keyword evidence="1" id="KW-0812">Transmembrane</keyword>
<comment type="caution">
    <text evidence="2">The sequence shown here is derived from an EMBL/GenBank/DDBJ whole genome shotgun (WGS) entry which is preliminary data.</text>
</comment>
<feature type="transmembrane region" description="Helical" evidence="1">
    <location>
        <begin position="40"/>
        <end position="66"/>
    </location>
</feature>
<organism evidence="2 3">
    <name type="scientific">Penicillium expansum</name>
    <name type="common">Blue mold rot fungus</name>
    <dbReference type="NCBI Taxonomy" id="27334"/>
    <lineage>
        <taxon>Eukaryota</taxon>
        <taxon>Fungi</taxon>
        <taxon>Dikarya</taxon>
        <taxon>Ascomycota</taxon>
        <taxon>Pezizomycotina</taxon>
        <taxon>Eurotiomycetes</taxon>
        <taxon>Eurotiomycetidae</taxon>
        <taxon>Eurotiales</taxon>
        <taxon>Aspergillaceae</taxon>
        <taxon>Penicillium</taxon>
    </lineage>
</organism>
<dbReference type="HOGENOM" id="CLU_015639_1_0_1"/>
<keyword evidence="3" id="KW-1185">Reference proteome</keyword>
<dbReference type="AlphaFoldDB" id="A0A0A2JR42"/>
<evidence type="ECO:0000313" key="2">
    <source>
        <dbReference type="EMBL" id="KGO54680.1"/>
    </source>
</evidence>
<reference evidence="2 3" key="1">
    <citation type="journal article" date="2015" name="Mol. Plant Microbe Interact.">
        <title>Genome, transcriptome, and functional analyses of Penicillium expansum provide new insights into secondary metabolism and pathogenicity.</title>
        <authorList>
            <person name="Ballester A.R."/>
            <person name="Marcet-Houben M."/>
            <person name="Levin E."/>
            <person name="Sela N."/>
            <person name="Selma-Lazaro C."/>
            <person name="Carmona L."/>
            <person name="Wisniewski M."/>
            <person name="Droby S."/>
            <person name="Gonzalez-Candelas L."/>
            <person name="Gabaldon T."/>
        </authorList>
    </citation>
    <scope>NUCLEOTIDE SEQUENCE [LARGE SCALE GENOMIC DNA]</scope>
    <source>
        <strain evidence="2 3">MD-8</strain>
    </source>
</reference>
<evidence type="ECO:0000256" key="1">
    <source>
        <dbReference type="SAM" id="Phobius"/>
    </source>
</evidence>
<accession>A0A0A2JR42</accession>
<dbReference type="GeneID" id="27679853"/>
<dbReference type="Proteomes" id="UP000030143">
    <property type="component" value="Unassembled WGS sequence"/>
</dbReference>
<dbReference type="RefSeq" id="XP_016597017.1">
    <property type="nucleotide sequence ID" value="XM_016744433.1"/>
</dbReference>
<feature type="transmembrane region" description="Helical" evidence="1">
    <location>
        <begin position="608"/>
        <end position="633"/>
    </location>
</feature>